<dbReference type="PANTHER" id="PTHR13182">
    <property type="entry name" value="ZINC FINGER PROTEIN 622"/>
    <property type="match status" value="1"/>
</dbReference>
<feature type="compositionally biased region" description="Acidic residues" evidence="1">
    <location>
        <begin position="62"/>
        <end position="76"/>
    </location>
</feature>
<evidence type="ECO:0000313" key="3">
    <source>
        <dbReference type="EMBL" id="KAJ4251354.1"/>
    </source>
</evidence>
<feature type="region of interest" description="Disordered" evidence="1">
    <location>
        <begin position="213"/>
        <end position="251"/>
    </location>
</feature>
<proteinExistence type="predicted"/>
<dbReference type="InterPro" id="IPR040025">
    <property type="entry name" value="Znf622/Rei1/Reh1"/>
</dbReference>
<accession>A0A9W8RPD0</accession>
<gene>
    <name evidence="3" type="ORF">NW762_011335</name>
</gene>
<dbReference type="InterPro" id="IPR013087">
    <property type="entry name" value="Znf_C2H2_type"/>
</dbReference>
<comment type="caution">
    <text evidence="3">The sequence shown here is derived from an EMBL/GenBank/DDBJ whole genome shotgun (WGS) entry which is preliminary data.</text>
</comment>
<organism evidence="3 4">
    <name type="scientific">Fusarium torreyae</name>
    <dbReference type="NCBI Taxonomy" id="1237075"/>
    <lineage>
        <taxon>Eukaryota</taxon>
        <taxon>Fungi</taxon>
        <taxon>Dikarya</taxon>
        <taxon>Ascomycota</taxon>
        <taxon>Pezizomycotina</taxon>
        <taxon>Sordariomycetes</taxon>
        <taxon>Hypocreomycetidae</taxon>
        <taxon>Hypocreales</taxon>
        <taxon>Nectriaceae</taxon>
        <taxon>Fusarium</taxon>
    </lineage>
</organism>
<dbReference type="InterPro" id="IPR041661">
    <property type="entry name" value="ZN622/Rei1/Reh1_Znf-C2H2"/>
</dbReference>
<dbReference type="Proteomes" id="UP001152049">
    <property type="component" value="Unassembled WGS sequence"/>
</dbReference>
<dbReference type="PROSITE" id="PS00028">
    <property type="entry name" value="ZINC_FINGER_C2H2_1"/>
    <property type="match status" value="1"/>
</dbReference>
<protein>
    <recommendedName>
        <fullName evidence="2">C2H2-type domain-containing protein</fullName>
    </recommendedName>
</protein>
<feature type="region of interest" description="Disordered" evidence="1">
    <location>
        <begin position="55"/>
        <end position="80"/>
    </location>
</feature>
<evidence type="ECO:0000259" key="2">
    <source>
        <dbReference type="PROSITE" id="PS00028"/>
    </source>
</evidence>
<evidence type="ECO:0000313" key="4">
    <source>
        <dbReference type="Proteomes" id="UP001152049"/>
    </source>
</evidence>
<dbReference type="Pfam" id="PF12756">
    <property type="entry name" value="zf-C2H2_2"/>
    <property type="match status" value="1"/>
</dbReference>
<sequence>MASAKPTCSICDIAFDNSQEHRAHAKSESHVKALRSRAAASGLIDQSTYSSYTVLNQSNDSTDSEDEISQSDTEAENDVKEDAIPDFDAKKCIICPHNAQSFDDSLNHMKTAHSFKIPYQSHLTVDLETLIWYLHFIIFTYQECIGCGIRRRTVEGLQQHMVDKGHCRVELSDEMLEFYDLEGLKGYGTDTTVAVDSDSLRLASGKVLSHRAALSARPRHRTLSSEENNNHQEPLPGHVPSDALSTRDRKDAALASQLARLSIKDQQSLMHLPSSEQRSFLLQRKKEMNAVQRMERKMRLKTERLSNKTMMKHFTNDVPGRANG</sequence>
<reference evidence="3" key="1">
    <citation type="submission" date="2022-09" db="EMBL/GenBank/DDBJ databases">
        <title>Fusarium specimens isolated from Avocado Roots.</title>
        <authorList>
            <person name="Stajich J."/>
            <person name="Roper C."/>
            <person name="Heimlech-Rivalta G."/>
        </authorList>
    </citation>
    <scope>NUCLEOTIDE SEQUENCE</scope>
    <source>
        <strain evidence="3">CF00136</strain>
    </source>
</reference>
<dbReference type="AlphaFoldDB" id="A0A9W8RPD0"/>
<dbReference type="PANTHER" id="PTHR13182:SF8">
    <property type="entry name" value="CYTOPLASMIC 60S SUBUNIT BIOGENESIS FACTOR ZNF622"/>
    <property type="match status" value="1"/>
</dbReference>
<dbReference type="OrthoDB" id="19329at2759"/>
<evidence type="ECO:0000256" key="1">
    <source>
        <dbReference type="SAM" id="MobiDB-lite"/>
    </source>
</evidence>
<dbReference type="EMBL" id="JAOQAZ010000028">
    <property type="protein sequence ID" value="KAJ4251354.1"/>
    <property type="molecule type" value="Genomic_DNA"/>
</dbReference>
<keyword evidence="4" id="KW-1185">Reference proteome</keyword>
<feature type="domain" description="C2H2-type" evidence="2">
    <location>
        <begin position="8"/>
        <end position="30"/>
    </location>
</feature>
<dbReference type="GO" id="GO:0030687">
    <property type="term" value="C:preribosome, large subunit precursor"/>
    <property type="evidence" value="ECO:0007669"/>
    <property type="project" value="TreeGrafter"/>
</dbReference>
<name>A0A9W8RPD0_9HYPO</name>
<dbReference type="SMART" id="SM00355">
    <property type="entry name" value="ZnF_C2H2"/>
    <property type="match status" value="3"/>
</dbReference>
<dbReference type="GO" id="GO:0042273">
    <property type="term" value="P:ribosomal large subunit biogenesis"/>
    <property type="evidence" value="ECO:0007669"/>
    <property type="project" value="TreeGrafter"/>
</dbReference>